<comment type="caution">
    <text evidence="2">The sequence shown here is derived from an EMBL/GenBank/DDBJ whole genome shotgun (WGS) entry which is preliminary data.</text>
</comment>
<accession>A0ABU0WUW5</accession>
<feature type="region of interest" description="Disordered" evidence="1">
    <location>
        <begin position="1"/>
        <end position="21"/>
    </location>
</feature>
<dbReference type="Proteomes" id="UP001225605">
    <property type="component" value="Unassembled WGS sequence"/>
</dbReference>
<gene>
    <name evidence="2" type="ORF">CKY47_06555</name>
</gene>
<evidence type="ECO:0000313" key="2">
    <source>
        <dbReference type="EMBL" id="MDQ2583651.1"/>
    </source>
</evidence>
<organism evidence="2 3">
    <name type="scientific">Saccharothrix yanglingensis</name>
    <dbReference type="NCBI Taxonomy" id="659496"/>
    <lineage>
        <taxon>Bacteria</taxon>
        <taxon>Bacillati</taxon>
        <taxon>Actinomycetota</taxon>
        <taxon>Actinomycetes</taxon>
        <taxon>Pseudonocardiales</taxon>
        <taxon>Pseudonocardiaceae</taxon>
        <taxon>Saccharothrix</taxon>
    </lineage>
</organism>
<protein>
    <submittedName>
        <fullName evidence="2">Uncharacterized protein</fullName>
    </submittedName>
</protein>
<sequence length="104" mass="11394">MADAVGPLGEPARWARPVDDPDALAVDDTHPAALRLLERTHPDLFHVPHAPERVRMHVPACTIRHLVVAPPDRAADELPPDHSLRRLVEGEWPAQGALPDPLTP</sequence>
<dbReference type="RefSeq" id="WP_306744761.1">
    <property type="nucleotide sequence ID" value="NZ_NSDM01000002.1"/>
</dbReference>
<evidence type="ECO:0000313" key="3">
    <source>
        <dbReference type="Proteomes" id="UP001225605"/>
    </source>
</evidence>
<name>A0ABU0WUW5_9PSEU</name>
<dbReference type="EMBL" id="NSDM01000002">
    <property type="protein sequence ID" value="MDQ2583651.1"/>
    <property type="molecule type" value="Genomic_DNA"/>
</dbReference>
<reference evidence="2 3" key="1">
    <citation type="submission" date="2017-06" db="EMBL/GenBank/DDBJ databases">
        <title>Cultured bacterium strain Saccharothrix yanglingensis Hhs.015.</title>
        <authorList>
            <person name="Xia Y."/>
        </authorList>
    </citation>
    <scope>NUCLEOTIDE SEQUENCE [LARGE SCALE GENOMIC DNA]</scope>
    <source>
        <strain evidence="2 3">Hhs.015</strain>
    </source>
</reference>
<keyword evidence="3" id="KW-1185">Reference proteome</keyword>
<evidence type="ECO:0000256" key="1">
    <source>
        <dbReference type="SAM" id="MobiDB-lite"/>
    </source>
</evidence>
<proteinExistence type="predicted"/>